<dbReference type="KEGG" id="vg:26626772"/>
<evidence type="ECO:0000313" key="2">
    <source>
        <dbReference type="Proteomes" id="UP000031807"/>
    </source>
</evidence>
<accession>A0A0B4SKT1</accession>
<protein>
    <submittedName>
        <fullName evidence="1">Uncharacterized protein</fullName>
    </submittedName>
</protein>
<keyword evidence="2" id="KW-1185">Reference proteome</keyword>
<gene>
    <name evidence="1" type="ORF">pPM01_0048</name>
</gene>
<dbReference type="GeneID" id="26626772"/>
<reference evidence="1 2" key="1">
    <citation type="submission" date="2014-10" db="EMBL/GenBank/DDBJ databases">
        <title>Characterization of phage pPM_01 specific to Proteus mirabilis.</title>
        <authorList>
            <person name="Wirjon I.A."/>
            <person name="Mat Arip Y."/>
        </authorList>
    </citation>
    <scope>NUCLEOTIDE SEQUENCE [LARGE SCALE GENOMIC DNA]</scope>
</reference>
<sequence length="52" mass="5643">MVQAEVDIVIKRVNNQIATEAILMQQCIASAVWGKEGAKIFNKTIKGLQGGK</sequence>
<evidence type="ECO:0000313" key="1">
    <source>
        <dbReference type="EMBL" id="AJA41297.1"/>
    </source>
</evidence>
<dbReference type="RefSeq" id="YP_009199661.1">
    <property type="nucleotide sequence ID" value="NC_028812.1"/>
</dbReference>
<name>A0A0B4SKT1_9CAUD</name>
<dbReference type="EMBL" id="KP063118">
    <property type="protein sequence ID" value="AJA41297.1"/>
    <property type="molecule type" value="Genomic_DNA"/>
</dbReference>
<proteinExistence type="predicted"/>
<organism evidence="1 2">
    <name type="scientific">Proteus phage pPM_01</name>
    <dbReference type="NCBI Taxonomy" id="1567485"/>
    <lineage>
        <taxon>Viruses</taxon>
        <taxon>Duplodnaviria</taxon>
        <taxon>Heunggongvirae</taxon>
        <taxon>Uroviricota</taxon>
        <taxon>Caudoviricetes</taxon>
        <taxon>Casjensviridae</taxon>
        <taxon>Lavrentievavirus</taxon>
        <taxon>Lavrentievavirus pPM01</taxon>
    </lineage>
</organism>
<dbReference type="Proteomes" id="UP000031807">
    <property type="component" value="Segment"/>
</dbReference>